<dbReference type="InterPro" id="IPR009057">
    <property type="entry name" value="Homeodomain-like_sf"/>
</dbReference>
<dbReference type="InterPro" id="IPR018060">
    <property type="entry name" value="HTH_AraC"/>
</dbReference>
<comment type="caution">
    <text evidence="5">The sequence shown here is derived from an EMBL/GenBank/DDBJ whole genome shotgun (WGS) entry which is preliminary data.</text>
</comment>
<sequence>MDLLSGRIRRELAYNLIFGLVESVREIWEMVVRAGLKYPPNFVAIWEVHDIETLFRDRSELWKVSWRRGLEMSLDGYFGDAVIRCFISDRAVAALFNSRDWGEPGEDNRLLPGLKQRIEESLALKFYVGVGRVYADARHLGLSFREAGQAVECLKAAGEPAICFFDSGMGGDGEPFLKRERMFLRRAILSDDGQETARLVQEIKKMIARSGGIGLNSLKTVVFELLSVVVTACMENGRNVDQLFTYVLEWVRQLHLSREAEKLAEIWAAACGKALMAVNIDQGMETRVIARAKQFLEGNLAEDISLSEIARRQFLSPYYFSRLFKQSTGMTVMEFLTALRMEKARELLEKTNQPVSQVAGAVGYGDPNYFSRVFKRHTGMAPSEYRGRFHF</sequence>
<keyword evidence="1" id="KW-0805">Transcription regulation</keyword>
<gene>
    <name evidence="5" type="ORF">A6M21_00075</name>
</gene>
<feature type="domain" description="HTH araC/xylS-type" evidence="4">
    <location>
        <begin position="290"/>
        <end position="388"/>
    </location>
</feature>
<dbReference type="Gene3D" id="1.10.10.60">
    <property type="entry name" value="Homeodomain-like"/>
    <property type="match status" value="2"/>
</dbReference>
<dbReference type="SUPFAM" id="SSF46689">
    <property type="entry name" value="Homeodomain-like"/>
    <property type="match status" value="2"/>
</dbReference>
<dbReference type="Pfam" id="PF12833">
    <property type="entry name" value="HTH_18"/>
    <property type="match status" value="1"/>
</dbReference>
<dbReference type="PRINTS" id="PR00032">
    <property type="entry name" value="HTHARAC"/>
</dbReference>
<dbReference type="PROSITE" id="PS01124">
    <property type="entry name" value="HTH_ARAC_FAMILY_2"/>
    <property type="match status" value="1"/>
</dbReference>
<dbReference type="PANTHER" id="PTHR43280:SF2">
    <property type="entry name" value="HTH-TYPE TRANSCRIPTIONAL REGULATOR EXSA"/>
    <property type="match status" value="1"/>
</dbReference>
<proteinExistence type="predicted"/>
<dbReference type="GO" id="GO:0043565">
    <property type="term" value="F:sequence-specific DNA binding"/>
    <property type="evidence" value="ECO:0007669"/>
    <property type="project" value="InterPro"/>
</dbReference>
<dbReference type="AlphaFoldDB" id="A0A1B7LDV3"/>
<evidence type="ECO:0000313" key="5">
    <source>
        <dbReference type="EMBL" id="OAT81235.1"/>
    </source>
</evidence>
<keyword evidence="3" id="KW-0804">Transcription</keyword>
<keyword evidence="2" id="KW-0238">DNA-binding</keyword>
<evidence type="ECO:0000256" key="2">
    <source>
        <dbReference type="ARBA" id="ARBA00023125"/>
    </source>
</evidence>
<name>A0A1B7LDV3_9FIRM</name>
<dbReference type="STRING" id="1838280.A6M21_00075"/>
<dbReference type="Proteomes" id="UP000078532">
    <property type="component" value="Unassembled WGS sequence"/>
</dbReference>
<evidence type="ECO:0000256" key="1">
    <source>
        <dbReference type="ARBA" id="ARBA00023015"/>
    </source>
</evidence>
<dbReference type="OrthoDB" id="1410840at2"/>
<keyword evidence="6" id="KW-1185">Reference proteome</keyword>
<evidence type="ECO:0000313" key="6">
    <source>
        <dbReference type="Proteomes" id="UP000078532"/>
    </source>
</evidence>
<evidence type="ECO:0000259" key="4">
    <source>
        <dbReference type="PROSITE" id="PS01124"/>
    </source>
</evidence>
<accession>A0A1B7LDV3</accession>
<dbReference type="RefSeq" id="WP_066668740.1">
    <property type="nucleotide sequence ID" value="NZ_LYVF01000165.1"/>
</dbReference>
<dbReference type="PANTHER" id="PTHR43280">
    <property type="entry name" value="ARAC-FAMILY TRANSCRIPTIONAL REGULATOR"/>
    <property type="match status" value="1"/>
</dbReference>
<dbReference type="GO" id="GO:0003700">
    <property type="term" value="F:DNA-binding transcription factor activity"/>
    <property type="evidence" value="ECO:0007669"/>
    <property type="project" value="InterPro"/>
</dbReference>
<dbReference type="SMART" id="SM00342">
    <property type="entry name" value="HTH_ARAC"/>
    <property type="match status" value="1"/>
</dbReference>
<dbReference type="InterPro" id="IPR020449">
    <property type="entry name" value="Tscrpt_reg_AraC-type_HTH"/>
</dbReference>
<dbReference type="EMBL" id="LYVF01000165">
    <property type="protein sequence ID" value="OAT81235.1"/>
    <property type="molecule type" value="Genomic_DNA"/>
</dbReference>
<protein>
    <recommendedName>
        <fullName evidence="4">HTH araC/xylS-type domain-containing protein</fullName>
    </recommendedName>
</protein>
<reference evidence="5 6" key="1">
    <citation type="submission" date="2016-04" db="EMBL/GenBank/DDBJ databases">
        <authorList>
            <person name="Evans L.H."/>
            <person name="Alamgir A."/>
            <person name="Owens N."/>
            <person name="Weber N.D."/>
            <person name="Virtaneva K."/>
            <person name="Barbian K."/>
            <person name="Babar A."/>
            <person name="Rosenke K."/>
        </authorList>
    </citation>
    <scope>NUCLEOTIDE SEQUENCE [LARGE SCALE GENOMIC DNA]</scope>
    <source>
        <strain evidence="5 6">LMa1</strain>
    </source>
</reference>
<organism evidence="5 6">
    <name type="scientific">Desulfotomaculum copahuensis</name>
    <dbReference type="NCBI Taxonomy" id="1838280"/>
    <lineage>
        <taxon>Bacteria</taxon>
        <taxon>Bacillati</taxon>
        <taxon>Bacillota</taxon>
        <taxon>Clostridia</taxon>
        <taxon>Eubacteriales</taxon>
        <taxon>Desulfotomaculaceae</taxon>
        <taxon>Desulfotomaculum</taxon>
    </lineage>
</organism>
<evidence type="ECO:0000256" key="3">
    <source>
        <dbReference type="ARBA" id="ARBA00023163"/>
    </source>
</evidence>